<reference evidence="2 3" key="1">
    <citation type="submission" date="2016-05" db="EMBL/GenBank/DDBJ databases">
        <title>Paenibacillus oryzae. sp. nov., isolated from the rice root.</title>
        <authorList>
            <person name="Zhang J."/>
            <person name="Zhang X."/>
        </authorList>
    </citation>
    <scope>NUCLEOTIDE SEQUENCE [LARGE SCALE GENOMIC DNA]</scope>
    <source>
        <strain evidence="2 3">1DrF-4</strain>
    </source>
</reference>
<dbReference type="Pfam" id="PF07187">
    <property type="entry name" value="DUF1405"/>
    <property type="match status" value="1"/>
</dbReference>
<organism evidence="2 3">
    <name type="scientific">Paenibacillus oryzae</name>
    <dbReference type="NCBI Taxonomy" id="1844972"/>
    <lineage>
        <taxon>Bacteria</taxon>
        <taxon>Bacillati</taxon>
        <taxon>Bacillota</taxon>
        <taxon>Bacilli</taxon>
        <taxon>Bacillales</taxon>
        <taxon>Paenibacillaceae</taxon>
        <taxon>Paenibacillus</taxon>
    </lineage>
</organism>
<dbReference type="OrthoDB" id="152213at2"/>
<feature type="transmembrane region" description="Helical" evidence="1">
    <location>
        <begin position="54"/>
        <end position="74"/>
    </location>
</feature>
<evidence type="ECO:0000313" key="2">
    <source>
        <dbReference type="EMBL" id="OBR64802.1"/>
    </source>
</evidence>
<keyword evidence="3" id="KW-1185">Reference proteome</keyword>
<dbReference type="AlphaFoldDB" id="A0A1A5YGU0"/>
<feature type="transmembrane region" description="Helical" evidence="1">
    <location>
        <begin position="12"/>
        <end position="34"/>
    </location>
</feature>
<dbReference type="RefSeq" id="WP_068683854.1">
    <property type="nucleotide sequence ID" value="NZ_LYPA01000064.1"/>
</dbReference>
<keyword evidence="1" id="KW-0812">Transmembrane</keyword>
<feature type="transmembrane region" description="Helical" evidence="1">
    <location>
        <begin position="118"/>
        <end position="141"/>
    </location>
</feature>
<feature type="transmembrane region" description="Helical" evidence="1">
    <location>
        <begin position="148"/>
        <end position="167"/>
    </location>
</feature>
<evidence type="ECO:0000313" key="3">
    <source>
        <dbReference type="Proteomes" id="UP000092024"/>
    </source>
</evidence>
<feature type="transmembrane region" description="Helical" evidence="1">
    <location>
        <begin position="187"/>
        <end position="204"/>
    </location>
</feature>
<dbReference type="STRING" id="1844972.A7K91_04245"/>
<keyword evidence="1" id="KW-1133">Transmembrane helix</keyword>
<proteinExistence type="predicted"/>
<accession>A0A1A5YGU0</accession>
<sequence length="212" mass="24529">MNLRFFWSKDFLLNRNFLWILFTVNFLGTIYGYIWYEYQIRMTIQEKPLWMLPFVPDSPTASLFFTLALLFLLFPPRKASVVTNGFRLLIEGLAVACSFKYGIWAVAMIWAGAAQGDVLIWSHYMLIASHLGMALEALLYFRFMKAGAVSLAIALGWMLLNDTMDYTFGIFPSLPNELQDDLTEIKWFTMALSVISFILPLWIWKKRSKTAS</sequence>
<dbReference type="EMBL" id="LYPA01000064">
    <property type="protein sequence ID" value="OBR64802.1"/>
    <property type="molecule type" value="Genomic_DNA"/>
</dbReference>
<dbReference type="Proteomes" id="UP000092024">
    <property type="component" value="Unassembled WGS sequence"/>
</dbReference>
<comment type="caution">
    <text evidence="2">The sequence shown here is derived from an EMBL/GenBank/DDBJ whole genome shotgun (WGS) entry which is preliminary data.</text>
</comment>
<name>A0A1A5YGU0_9BACL</name>
<evidence type="ECO:0008006" key="4">
    <source>
        <dbReference type="Google" id="ProtNLM"/>
    </source>
</evidence>
<evidence type="ECO:0000256" key="1">
    <source>
        <dbReference type="SAM" id="Phobius"/>
    </source>
</evidence>
<dbReference type="InterPro" id="IPR009845">
    <property type="entry name" value="DUF1405"/>
</dbReference>
<keyword evidence="1" id="KW-0472">Membrane</keyword>
<gene>
    <name evidence="2" type="ORF">A7K91_04245</name>
</gene>
<dbReference type="PANTHER" id="PTHR40042">
    <property type="entry name" value="HYPOTHETICAL MEMBRANE SPANNING PROTEIN"/>
    <property type="match status" value="1"/>
</dbReference>
<dbReference type="PANTHER" id="PTHR40042:SF1">
    <property type="entry name" value="DUF1405 DOMAIN-CONTAINING PROTEIN"/>
    <property type="match status" value="1"/>
</dbReference>
<protein>
    <recommendedName>
        <fullName evidence="4">DUF1405 domain-containing protein</fullName>
    </recommendedName>
</protein>
<feature type="transmembrane region" description="Helical" evidence="1">
    <location>
        <begin position="86"/>
        <end position="112"/>
    </location>
</feature>